<dbReference type="SUPFAM" id="SSF81343">
    <property type="entry name" value="Fumarate reductase respiratory complex transmembrane subunits"/>
    <property type="match status" value="1"/>
</dbReference>
<keyword evidence="5 8" id="KW-1133">Transmembrane helix</keyword>
<dbReference type="GO" id="GO:0046872">
    <property type="term" value="F:metal ion binding"/>
    <property type="evidence" value="ECO:0007669"/>
    <property type="project" value="UniProtKB-KW"/>
</dbReference>
<keyword evidence="6" id="KW-0408">Iron</keyword>
<keyword evidence="10" id="KW-1185">Reference proteome</keyword>
<dbReference type="Gene3D" id="1.20.1300.10">
    <property type="entry name" value="Fumarate reductase/succinate dehydrogenase, transmembrane subunit"/>
    <property type="match status" value="1"/>
</dbReference>
<evidence type="ECO:0000256" key="1">
    <source>
        <dbReference type="ARBA" id="ARBA00004370"/>
    </source>
</evidence>
<dbReference type="AlphaFoldDB" id="A0A7L9FJV8"/>
<evidence type="ECO:0000256" key="7">
    <source>
        <dbReference type="ARBA" id="ARBA00023136"/>
    </source>
</evidence>
<feature type="transmembrane region" description="Helical" evidence="8">
    <location>
        <begin position="28"/>
        <end position="51"/>
    </location>
</feature>
<gene>
    <name evidence="9" type="ORF">IG193_01765</name>
</gene>
<sequence length="126" mass="13849">MELVGVLKSWFRVRGRSFEHFSFSVRRLTGVVMALYLLLHLIDISTLVLGKEAYDALLGLFGGRLGLVADSLLWSALVLHGTLGVYSAIVELGYMLEHRRLLLILAWALAVVLIAVGVWVIACALA</sequence>
<dbReference type="InterPro" id="IPR034804">
    <property type="entry name" value="SQR/QFR_C/D"/>
</dbReference>
<dbReference type="EMBL" id="CP062310">
    <property type="protein sequence ID" value="QOJ79214.1"/>
    <property type="molecule type" value="Genomic_DNA"/>
</dbReference>
<evidence type="ECO:0000256" key="4">
    <source>
        <dbReference type="ARBA" id="ARBA00022723"/>
    </source>
</evidence>
<evidence type="ECO:0000256" key="5">
    <source>
        <dbReference type="ARBA" id="ARBA00022989"/>
    </source>
</evidence>
<evidence type="ECO:0000256" key="3">
    <source>
        <dbReference type="ARBA" id="ARBA00022692"/>
    </source>
</evidence>
<keyword evidence="4" id="KW-0479">Metal-binding</keyword>
<dbReference type="Proteomes" id="UP000594121">
    <property type="component" value="Chromosome"/>
</dbReference>
<evidence type="ECO:0000313" key="10">
    <source>
        <dbReference type="Proteomes" id="UP000594121"/>
    </source>
</evidence>
<dbReference type="InParanoid" id="A0A7L9FJV8"/>
<dbReference type="GO" id="GO:0016020">
    <property type="term" value="C:membrane"/>
    <property type="evidence" value="ECO:0007669"/>
    <property type="project" value="UniProtKB-SubCell"/>
</dbReference>
<dbReference type="Pfam" id="PF01127">
    <property type="entry name" value="Sdh_cyt"/>
    <property type="match status" value="1"/>
</dbReference>
<comment type="subcellular location">
    <subcellularLocation>
        <location evidence="1">Membrane</location>
    </subcellularLocation>
</comment>
<organism evidence="9 10">
    <name type="scientific">Infirmifilum lucidum</name>
    <dbReference type="NCBI Taxonomy" id="2776706"/>
    <lineage>
        <taxon>Archaea</taxon>
        <taxon>Thermoproteota</taxon>
        <taxon>Thermoprotei</taxon>
        <taxon>Thermofilales</taxon>
        <taxon>Thermofilaceae</taxon>
        <taxon>Infirmifilum</taxon>
    </lineage>
</organism>
<reference evidence="9 10" key="1">
    <citation type="submission" date="2020-10" db="EMBL/GenBank/DDBJ databases">
        <title>Thermofilum lucidum 3507LT sp. nov. a novel member of Thermofilaceae family isolated from Chile hot spring, and proposal of description order Thermofilales.</title>
        <authorList>
            <person name="Zayulina K.S."/>
            <person name="Elcheninov A.G."/>
            <person name="Toshchakov S.V."/>
            <person name="Kublanov I.V."/>
        </authorList>
    </citation>
    <scope>NUCLEOTIDE SEQUENCE [LARGE SCALE GENOMIC DNA]</scope>
    <source>
        <strain evidence="9 10">3507LT</strain>
    </source>
</reference>
<feature type="transmembrane region" description="Helical" evidence="8">
    <location>
        <begin position="71"/>
        <end position="89"/>
    </location>
</feature>
<keyword evidence="7 8" id="KW-0472">Membrane</keyword>
<evidence type="ECO:0000313" key="9">
    <source>
        <dbReference type="EMBL" id="QOJ79214.1"/>
    </source>
</evidence>
<accession>A0A7L9FJV8</accession>
<proteinExistence type="predicted"/>
<dbReference type="InterPro" id="IPR000701">
    <property type="entry name" value="SuccDH_FuR_B_TM-su"/>
</dbReference>
<evidence type="ECO:0000256" key="6">
    <source>
        <dbReference type="ARBA" id="ARBA00023004"/>
    </source>
</evidence>
<keyword evidence="2" id="KW-0349">Heme</keyword>
<evidence type="ECO:0000256" key="8">
    <source>
        <dbReference type="SAM" id="Phobius"/>
    </source>
</evidence>
<feature type="transmembrane region" description="Helical" evidence="8">
    <location>
        <begin position="101"/>
        <end position="122"/>
    </location>
</feature>
<protein>
    <submittedName>
        <fullName evidence="9">Succinate dehydrogenase</fullName>
    </submittedName>
</protein>
<dbReference type="KEGG" id="thel:IG193_01765"/>
<name>A0A7L9FJV8_9CREN</name>
<keyword evidence="3 8" id="KW-0812">Transmembrane</keyword>
<dbReference type="GeneID" id="59148583"/>
<evidence type="ECO:0000256" key="2">
    <source>
        <dbReference type="ARBA" id="ARBA00022617"/>
    </source>
</evidence>
<dbReference type="RefSeq" id="WP_192819186.1">
    <property type="nucleotide sequence ID" value="NZ_CP062310.1"/>
</dbReference>